<evidence type="ECO:0000259" key="3">
    <source>
        <dbReference type="Pfam" id="PF00550"/>
    </source>
</evidence>
<keyword evidence="1" id="KW-0812">Transmembrane</keyword>
<feature type="domain" description="Carrier" evidence="3">
    <location>
        <begin position="492"/>
        <end position="536"/>
    </location>
</feature>
<dbReference type="InterPro" id="IPR000873">
    <property type="entry name" value="AMP-dep_synth/lig_dom"/>
</dbReference>
<evidence type="ECO:0000313" key="5">
    <source>
        <dbReference type="Proteomes" id="UP000694257"/>
    </source>
</evidence>
<dbReference type="PANTHER" id="PTHR43767">
    <property type="entry name" value="LONG-CHAIN-FATTY-ACID--COA LIGASE"/>
    <property type="match status" value="1"/>
</dbReference>
<dbReference type="InterPro" id="IPR009081">
    <property type="entry name" value="PP-bd_ACP"/>
</dbReference>
<proteinExistence type="predicted"/>
<keyword evidence="1" id="KW-0472">Membrane</keyword>
<feature type="transmembrane region" description="Helical" evidence="1">
    <location>
        <begin position="699"/>
        <end position="717"/>
    </location>
</feature>
<feature type="transmembrane region" description="Helical" evidence="1">
    <location>
        <begin position="748"/>
        <end position="767"/>
    </location>
</feature>
<feature type="domain" description="AMP-dependent synthetase/ligase" evidence="2">
    <location>
        <begin position="134"/>
        <end position="361"/>
    </location>
</feature>
<keyword evidence="5" id="KW-1185">Reference proteome</keyword>
<feature type="transmembrane region" description="Helical" evidence="1">
    <location>
        <begin position="624"/>
        <end position="647"/>
    </location>
</feature>
<dbReference type="InterPro" id="IPR050237">
    <property type="entry name" value="ATP-dep_AMP-bd_enzyme"/>
</dbReference>
<gene>
    <name evidence="4" type="ORF">KV110_26295</name>
</gene>
<evidence type="ECO:0000256" key="1">
    <source>
        <dbReference type="SAM" id="Phobius"/>
    </source>
</evidence>
<accession>A0ABX8RNR6</accession>
<dbReference type="EMBL" id="CP078145">
    <property type="protein sequence ID" value="QXN89056.1"/>
    <property type="molecule type" value="Genomic_DNA"/>
</dbReference>
<evidence type="ECO:0000259" key="2">
    <source>
        <dbReference type="Pfam" id="PF00501"/>
    </source>
</evidence>
<sequence>MSAAKRLPPILFRVTFLPIVAHLRGFDDRIAVLCPRSATANSTAAVPVAEDLRQVTYGQLATLVEEFAAALGPNRRLVALPARNDLASLVAYLGALSAGCVVLLTAEVTTELLTTYDPDVVIEDGATHVRRETSSHTLHPDLALLLSTSGSTGSPKLVRLSSANLLANAAAIAEYLTITPGDRAATTLPMFYCYGLSVVHSYLVRGASLLLTERSVLDDTFWDEFRAYRATSFAAVPYTIDLLDRIGFSRMELPHLRYVTQAGGRLAAERVVEYARLGARSGWDFFVMYGQTEATARMAYLPPDLATEHPDCIGVPIPGGEFSLEPVDDADWHSVNPCGHEQLDAEAGELVYHGPNVMMGYATSSSDLALGRTVTALRTGDLARRTSDGLYQVIGRRSRFAKIFGLRIDLQRLESGLAAAGFTACCTDDDEHLVVAVQHPDTDPTETAARLAGLPAAAVRVCPVEDLPRLANGKPDYPAVRTLAAPAPQNRDIRALYAFALGIDPAAIRPDSTFVDLGGNSLTYVTTAARVEHALGRLPADWPTMTIAELERIPHGGRRFGRTLDTGTLLRAAAIVLIAGSHIGLFVLWGAAHVLLAVAGFNFARFAVTAAPRAERLRHALRTVALIAVPTATWVAITLLFTDYYGWQNVLLLNKILGPHDSATAGHLWFIEVLVYFTIAAALLLRIPLVDALERREPFWFAMGLLAITLVLRYQPFGLYSAQDVRFSPLAVWFFAMGWAAAKATSRWQRLLVSAVLLACVPGYFGVPDRERLVMAGLLLLIWLPAIRVPALVAVAAAVLADSSLFAYLLHWQVYPPFGQHHVAALLASLMAGVAATRMVAGARRRLRVPSIRSAVDGPDLGRRFLRQLREQDVSRDRLAGKVIE</sequence>
<feature type="transmembrane region" description="Helical" evidence="1">
    <location>
        <begin position="667"/>
        <end position="687"/>
    </location>
</feature>
<dbReference type="PANTHER" id="PTHR43767:SF1">
    <property type="entry name" value="NONRIBOSOMAL PEPTIDE SYNTHASE PES1 (EUROFUNG)-RELATED"/>
    <property type="match status" value="1"/>
</dbReference>
<dbReference type="Proteomes" id="UP000694257">
    <property type="component" value="Chromosome"/>
</dbReference>
<reference evidence="4 5" key="1">
    <citation type="submission" date="2021-07" db="EMBL/GenBank/DDBJ databases">
        <title>Whole Genome Sequence of Nocardia Iowensis.</title>
        <authorList>
            <person name="Lamm A."/>
            <person name="Collins-Fairclough A.M."/>
            <person name="Bunk B."/>
            <person name="Sproer C."/>
        </authorList>
    </citation>
    <scope>NUCLEOTIDE SEQUENCE [LARGE SCALE GENOMIC DNA]</scope>
    <source>
        <strain evidence="4 5">NRRL 5646</strain>
    </source>
</reference>
<organism evidence="4 5">
    <name type="scientific">Nocardia iowensis</name>
    <dbReference type="NCBI Taxonomy" id="204891"/>
    <lineage>
        <taxon>Bacteria</taxon>
        <taxon>Bacillati</taxon>
        <taxon>Actinomycetota</taxon>
        <taxon>Actinomycetes</taxon>
        <taxon>Mycobacteriales</taxon>
        <taxon>Nocardiaceae</taxon>
        <taxon>Nocardia</taxon>
    </lineage>
</organism>
<protein>
    <submittedName>
        <fullName evidence="4">AMP-binding protein</fullName>
    </submittedName>
</protein>
<feature type="transmembrane region" description="Helical" evidence="1">
    <location>
        <begin position="779"/>
        <end position="801"/>
    </location>
</feature>
<evidence type="ECO:0000313" key="4">
    <source>
        <dbReference type="EMBL" id="QXN89056.1"/>
    </source>
</evidence>
<keyword evidence="1" id="KW-1133">Transmembrane helix</keyword>
<dbReference type="Pfam" id="PF00501">
    <property type="entry name" value="AMP-binding"/>
    <property type="match status" value="1"/>
</dbReference>
<name>A0ABX8RNR6_NOCIO</name>
<feature type="transmembrane region" description="Helical" evidence="1">
    <location>
        <begin position="821"/>
        <end position="841"/>
    </location>
</feature>
<dbReference type="Pfam" id="PF00550">
    <property type="entry name" value="PP-binding"/>
    <property type="match status" value="1"/>
</dbReference>